<accession>A0ABN8SQ77</accession>
<proteinExistence type="predicted"/>
<evidence type="ECO:0000313" key="2">
    <source>
        <dbReference type="Proteomes" id="UP001159427"/>
    </source>
</evidence>
<name>A0ABN8SQ77_9CNID</name>
<evidence type="ECO:0000313" key="1">
    <source>
        <dbReference type="EMBL" id="CAH3192786.1"/>
    </source>
</evidence>
<reference evidence="1 2" key="1">
    <citation type="submission" date="2022-05" db="EMBL/GenBank/DDBJ databases">
        <authorList>
            <consortium name="Genoscope - CEA"/>
            <person name="William W."/>
        </authorList>
    </citation>
    <scope>NUCLEOTIDE SEQUENCE [LARGE SCALE GENOMIC DNA]</scope>
</reference>
<comment type="caution">
    <text evidence="1">The sequence shown here is derived from an EMBL/GenBank/DDBJ whole genome shotgun (WGS) entry which is preliminary data.</text>
</comment>
<sequence length="170" mass="19495">MHSLLEGVEHIDNPHEVLEHPPFLPSGQRQLHHPRVTIFETGGQIYKATLVSLLNEDPQLSHDRLVRVCQRQEYHRGTSMIAGRSRSPNRTGVALFDDYAVVDRHSQSFFIGSLSRMVHAGSHGRQEYKRPVAYDDPKRESITCYFQVCLCPRMDPFVCLTKSSRKQKVV</sequence>
<gene>
    <name evidence="1" type="ORF">PEVE_00024550</name>
</gene>
<keyword evidence="2" id="KW-1185">Reference proteome</keyword>
<dbReference type="Proteomes" id="UP001159427">
    <property type="component" value="Unassembled WGS sequence"/>
</dbReference>
<organism evidence="1 2">
    <name type="scientific">Porites evermanni</name>
    <dbReference type="NCBI Taxonomy" id="104178"/>
    <lineage>
        <taxon>Eukaryota</taxon>
        <taxon>Metazoa</taxon>
        <taxon>Cnidaria</taxon>
        <taxon>Anthozoa</taxon>
        <taxon>Hexacorallia</taxon>
        <taxon>Scleractinia</taxon>
        <taxon>Fungiina</taxon>
        <taxon>Poritidae</taxon>
        <taxon>Porites</taxon>
    </lineage>
</organism>
<protein>
    <submittedName>
        <fullName evidence="1">Uncharacterized protein</fullName>
    </submittedName>
</protein>
<dbReference type="EMBL" id="CALNXI010003293">
    <property type="protein sequence ID" value="CAH3192786.1"/>
    <property type="molecule type" value="Genomic_DNA"/>
</dbReference>